<dbReference type="Proteomes" id="UP000604046">
    <property type="component" value="Unassembled WGS sequence"/>
</dbReference>
<accession>A0A812SU15</accession>
<dbReference type="Gene3D" id="2.120.10.80">
    <property type="entry name" value="Kelch-type beta propeller"/>
    <property type="match status" value="3"/>
</dbReference>
<feature type="signal peptide" evidence="3">
    <location>
        <begin position="1"/>
        <end position="21"/>
    </location>
</feature>
<dbReference type="InterPro" id="IPR006652">
    <property type="entry name" value="Kelch_1"/>
</dbReference>
<protein>
    <submittedName>
        <fullName evidence="4">Lztr1 protein</fullName>
    </submittedName>
</protein>
<comment type="caution">
    <text evidence="4">The sequence shown here is derived from an EMBL/GenBank/DDBJ whole genome shotgun (WGS) entry which is preliminary data.</text>
</comment>
<evidence type="ECO:0000313" key="4">
    <source>
        <dbReference type="EMBL" id="CAE7495550.1"/>
    </source>
</evidence>
<dbReference type="Pfam" id="PF01344">
    <property type="entry name" value="Kelch_1"/>
    <property type="match status" value="1"/>
</dbReference>
<feature type="chain" id="PRO_5032594042" evidence="3">
    <location>
        <begin position="22"/>
        <end position="581"/>
    </location>
</feature>
<dbReference type="SUPFAM" id="SSF50965">
    <property type="entry name" value="Galactose oxidase, central domain"/>
    <property type="match status" value="1"/>
</dbReference>
<dbReference type="SMART" id="SM00612">
    <property type="entry name" value="Kelch"/>
    <property type="match status" value="4"/>
</dbReference>
<name>A0A812SU15_9DINO</name>
<dbReference type="InterPro" id="IPR011043">
    <property type="entry name" value="Gal_Oxase/kelch_b-propeller"/>
</dbReference>
<gene>
    <name evidence="4" type="primary">Lztr1</name>
    <name evidence="4" type="ORF">SNAT2548_LOCUS27759</name>
</gene>
<evidence type="ECO:0000256" key="2">
    <source>
        <dbReference type="ARBA" id="ARBA00022737"/>
    </source>
</evidence>
<evidence type="ECO:0000256" key="3">
    <source>
        <dbReference type="SAM" id="SignalP"/>
    </source>
</evidence>
<dbReference type="EMBL" id="CAJNDS010002487">
    <property type="protein sequence ID" value="CAE7495550.1"/>
    <property type="molecule type" value="Genomic_DNA"/>
</dbReference>
<dbReference type="Pfam" id="PF24681">
    <property type="entry name" value="Kelch_KLHDC2_KLHL20_DRC7"/>
    <property type="match status" value="3"/>
</dbReference>
<sequence>MALLSELAQLVFLFLPLVADANAWLPISPAGSPPLLRSSHAAAIGNERMYVFGGISNDSSVLLDDLHYFDIQNVVWQQLNPSTTPTARSYPSAVWDPGTSSLYLFGGYDGSSILSELWFYQSTKNTWNEVVPRQSDSVPARYFHTAVWSTGFSGMYVFGGRGVGTILNDVQYYNREDGTWAEVTATGSVPSIRYGHAAGWDDELHRMYVFGGTGSGGAGVLQDLYCFAAAGSEWSLLSPAGSAPGGRSSMSAVWSPADGRMYVFGGNDGTALNDLHYYESGTNNWHQINVQQPPEGRANHVAIWSQAEGRMYVFGGESASGRLNDLQAFSQASTGSFSLTAGTACFITDGGACMQSENYPNRYVNDDGANGKECTISPSADNNKAIRVVAYSTEPCCDYIRMEGTDYSGPQFQSTTWGIPDNGIVPTSDIQWFLDAKNSWYGWRICLEDAAPGSWAEVTSTTGARRSHALVAIASALYIHGGQSDSGTSGIYNDLWKFERGAWTQVSFTGTNPQLTAHVAVYNPVGLTILLWGGIDNTNAWNDNLYSYDTQMNQMSLVSSSSGTAPTAASHASAVYSSVNT</sequence>
<dbReference type="PANTHER" id="PTHR46093">
    <property type="entry name" value="ACYL-COA-BINDING DOMAIN-CONTAINING PROTEIN 5"/>
    <property type="match status" value="1"/>
</dbReference>
<keyword evidence="5" id="KW-1185">Reference proteome</keyword>
<dbReference type="SUPFAM" id="SSF117281">
    <property type="entry name" value="Kelch motif"/>
    <property type="match status" value="1"/>
</dbReference>
<proteinExistence type="predicted"/>
<organism evidence="4 5">
    <name type="scientific">Symbiodinium natans</name>
    <dbReference type="NCBI Taxonomy" id="878477"/>
    <lineage>
        <taxon>Eukaryota</taxon>
        <taxon>Sar</taxon>
        <taxon>Alveolata</taxon>
        <taxon>Dinophyceae</taxon>
        <taxon>Suessiales</taxon>
        <taxon>Symbiodiniaceae</taxon>
        <taxon>Symbiodinium</taxon>
    </lineage>
</organism>
<reference evidence="4" key="1">
    <citation type="submission" date="2021-02" db="EMBL/GenBank/DDBJ databases">
        <authorList>
            <person name="Dougan E. K."/>
            <person name="Rhodes N."/>
            <person name="Thang M."/>
            <person name="Chan C."/>
        </authorList>
    </citation>
    <scope>NUCLEOTIDE SEQUENCE</scope>
</reference>
<evidence type="ECO:0000256" key="1">
    <source>
        <dbReference type="ARBA" id="ARBA00022441"/>
    </source>
</evidence>
<dbReference type="OrthoDB" id="10251809at2759"/>
<keyword evidence="2" id="KW-0677">Repeat</keyword>
<keyword evidence="1" id="KW-0880">Kelch repeat</keyword>
<dbReference type="InterPro" id="IPR015915">
    <property type="entry name" value="Kelch-typ_b-propeller"/>
</dbReference>
<dbReference type="AlphaFoldDB" id="A0A812SU15"/>
<dbReference type="PANTHER" id="PTHR46093:SF18">
    <property type="entry name" value="FIBRONECTIN TYPE-III DOMAIN-CONTAINING PROTEIN"/>
    <property type="match status" value="1"/>
</dbReference>
<keyword evidence="3" id="KW-0732">Signal</keyword>
<evidence type="ECO:0000313" key="5">
    <source>
        <dbReference type="Proteomes" id="UP000604046"/>
    </source>
</evidence>